<dbReference type="Proteomes" id="UP001597295">
    <property type="component" value="Unassembled WGS sequence"/>
</dbReference>
<proteinExistence type="predicted"/>
<dbReference type="PROSITE" id="PS51000">
    <property type="entry name" value="HTH_DEOR_2"/>
    <property type="match status" value="1"/>
</dbReference>
<dbReference type="Gene3D" id="1.10.10.10">
    <property type="entry name" value="Winged helix-like DNA-binding domain superfamily/Winged helix DNA-binding domain"/>
    <property type="match status" value="1"/>
</dbReference>
<dbReference type="InterPro" id="IPR013196">
    <property type="entry name" value="HTH_11"/>
</dbReference>
<dbReference type="SUPFAM" id="SSF46785">
    <property type="entry name" value="Winged helix' DNA-binding domain"/>
    <property type="match status" value="1"/>
</dbReference>
<evidence type="ECO:0000256" key="1">
    <source>
        <dbReference type="ARBA" id="ARBA00023015"/>
    </source>
</evidence>
<dbReference type="EMBL" id="JBHUIP010000016">
    <property type="protein sequence ID" value="MFD2265142.1"/>
    <property type="molecule type" value="Genomic_DNA"/>
</dbReference>
<dbReference type="Pfam" id="PF08279">
    <property type="entry name" value="HTH_11"/>
    <property type="match status" value="1"/>
</dbReference>
<accession>A0ABW5DVK2</accession>
<dbReference type="InterPro" id="IPR051534">
    <property type="entry name" value="CBASS_pafABC_assoc_protein"/>
</dbReference>
<dbReference type="InterPro" id="IPR036388">
    <property type="entry name" value="WH-like_DNA-bd_sf"/>
</dbReference>
<gene>
    <name evidence="4" type="ORF">ACFSM5_19725</name>
</gene>
<dbReference type="InterPro" id="IPR057727">
    <property type="entry name" value="WCX_dom"/>
</dbReference>
<dbReference type="InterPro" id="IPR028349">
    <property type="entry name" value="PafC-like"/>
</dbReference>
<dbReference type="InterPro" id="IPR001034">
    <property type="entry name" value="DeoR_HTH"/>
</dbReference>
<dbReference type="PANTHER" id="PTHR34580">
    <property type="match status" value="1"/>
</dbReference>
<reference evidence="5" key="1">
    <citation type="journal article" date="2019" name="Int. J. Syst. Evol. Microbiol.">
        <title>The Global Catalogue of Microorganisms (GCM) 10K type strain sequencing project: providing services to taxonomists for standard genome sequencing and annotation.</title>
        <authorList>
            <consortium name="The Broad Institute Genomics Platform"/>
            <consortium name="The Broad Institute Genome Sequencing Center for Infectious Disease"/>
            <person name="Wu L."/>
            <person name="Ma J."/>
        </authorList>
    </citation>
    <scope>NUCLEOTIDE SEQUENCE [LARGE SCALE GENOMIC DNA]</scope>
    <source>
        <strain evidence="5">CGMCC 1.19062</strain>
    </source>
</reference>
<evidence type="ECO:0000259" key="3">
    <source>
        <dbReference type="PROSITE" id="PS51000"/>
    </source>
</evidence>
<dbReference type="InterPro" id="IPR036390">
    <property type="entry name" value="WH_DNA-bd_sf"/>
</dbReference>
<dbReference type="PROSITE" id="PS52050">
    <property type="entry name" value="WYL"/>
    <property type="match status" value="1"/>
</dbReference>
<dbReference type="RefSeq" id="WP_379878314.1">
    <property type="nucleotide sequence ID" value="NZ_JBHUIP010000016.1"/>
</dbReference>
<keyword evidence="1" id="KW-0805">Transcription regulation</keyword>
<keyword evidence="2" id="KW-0804">Transcription</keyword>
<keyword evidence="5" id="KW-1185">Reference proteome</keyword>
<evidence type="ECO:0000256" key="2">
    <source>
        <dbReference type="ARBA" id="ARBA00023163"/>
    </source>
</evidence>
<evidence type="ECO:0000313" key="4">
    <source>
        <dbReference type="EMBL" id="MFD2265142.1"/>
    </source>
</evidence>
<sequence length="319" mass="34974">MRASRLLSILLLLQTRGRMTAQALADEFEVSVRTIYRDIDQLSAADVPVYADRGANGGFQLLDGYRTRLTGLTPAEAEALFLAGLPGPAAELGLGDAMAQGQLKLLAALPDPMRADAQRPGKHFHLDPIGWFKGAEQVKLLPLIAPAVFGEKRLAIRYDSWKGVVERQLDPLGLVLKAGVWYLIGQVGQQVRTYRAASILDVQVLEEGFIRPPGFDLSTFWENWAQEYEQRMQQRQSSVRLSPRGMTILAREGQVIAQALRTAGPADDSGWREVTLPIESIEVATASFLALGIEVEVLAPPDLRDSIRQTAASVAARYS</sequence>
<dbReference type="PANTHER" id="PTHR34580:SF1">
    <property type="entry name" value="PROTEIN PAFC"/>
    <property type="match status" value="1"/>
</dbReference>
<comment type="caution">
    <text evidence="4">The sequence shown here is derived from an EMBL/GenBank/DDBJ whole genome shotgun (WGS) entry which is preliminary data.</text>
</comment>
<evidence type="ECO:0000313" key="5">
    <source>
        <dbReference type="Proteomes" id="UP001597295"/>
    </source>
</evidence>
<dbReference type="Pfam" id="PF25583">
    <property type="entry name" value="WCX"/>
    <property type="match status" value="1"/>
</dbReference>
<dbReference type="InterPro" id="IPR026881">
    <property type="entry name" value="WYL_dom"/>
</dbReference>
<name>A0ABW5DVK2_9PROT</name>
<organism evidence="4 5">
    <name type="scientific">Lacibacterium aquatile</name>
    <dbReference type="NCBI Taxonomy" id="1168082"/>
    <lineage>
        <taxon>Bacteria</taxon>
        <taxon>Pseudomonadati</taxon>
        <taxon>Pseudomonadota</taxon>
        <taxon>Alphaproteobacteria</taxon>
        <taxon>Rhodospirillales</taxon>
        <taxon>Rhodospirillaceae</taxon>
    </lineage>
</organism>
<protein>
    <submittedName>
        <fullName evidence="4">Helix-turn-helix transcriptional regulator</fullName>
    </submittedName>
</protein>
<dbReference type="Pfam" id="PF13280">
    <property type="entry name" value="WYL"/>
    <property type="match status" value="1"/>
</dbReference>
<feature type="domain" description="HTH deoR-type" evidence="3">
    <location>
        <begin position="2"/>
        <end position="61"/>
    </location>
</feature>
<dbReference type="PIRSF" id="PIRSF016838">
    <property type="entry name" value="PafC"/>
    <property type="match status" value="1"/>
</dbReference>